<dbReference type="Pfam" id="PF00768">
    <property type="entry name" value="Peptidase_S11"/>
    <property type="match status" value="1"/>
</dbReference>
<keyword evidence="3 13" id="KW-0378">Hydrolase</keyword>
<dbReference type="GO" id="GO:0030655">
    <property type="term" value="P:beta-lactam antibiotic catabolic process"/>
    <property type="evidence" value="ECO:0007669"/>
    <property type="project" value="InterPro"/>
</dbReference>
<dbReference type="GO" id="GO:0009252">
    <property type="term" value="P:peptidoglycan biosynthetic process"/>
    <property type="evidence" value="ECO:0007669"/>
    <property type="project" value="UniProtKB-KW"/>
</dbReference>
<keyword evidence="10" id="KW-1133">Transmembrane helix</keyword>
<dbReference type="Proteomes" id="UP000306241">
    <property type="component" value="Chromosome"/>
</dbReference>
<evidence type="ECO:0000256" key="6">
    <source>
        <dbReference type="ARBA" id="ARBA00023316"/>
    </source>
</evidence>
<feature type="transmembrane region" description="Helical" evidence="10">
    <location>
        <begin position="375"/>
        <end position="395"/>
    </location>
</feature>
<dbReference type="PANTHER" id="PTHR35333:SF4">
    <property type="entry name" value="SLR0121 PROTEIN"/>
    <property type="match status" value="1"/>
</dbReference>
<reference evidence="13 14" key="1">
    <citation type="submission" date="2019-05" db="EMBL/GenBank/DDBJ databases">
        <authorList>
            <consortium name="Pathogen Informatics"/>
        </authorList>
    </citation>
    <scope>NUCLEOTIDE SEQUENCE [LARGE SCALE GENOMIC DNA]</scope>
    <source>
        <strain evidence="13 14">NCTC10924</strain>
    </source>
</reference>
<keyword evidence="4" id="KW-0133">Cell shape</keyword>
<keyword evidence="2 11" id="KW-0732">Signal</keyword>
<evidence type="ECO:0000256" key="8">
    <source>
        <dbReference type="PIRSR" id="PIRSR618044-2"/>
    </source>
</evidence>
<keyword evidence="10" id="KW-0472">Membrane</keyword>
<evidence type="ECO:0000256" key="7">
    <source>
        <dbReference type="PIRSR" id="PIRSR618044-1"/>
    </source>
</evidence>
<comment type="similarity">
    <text evidence="1 9">Belongs to the peptidase S11 family.</text>
</comment>
<feature type="chain" id="PRO_5021002333" evidence="11">
    <location>
        <begin position="24"/>
        <end position="396"/>
    </location>
</feature>
<dbReference type="InterPro" id="IPR000871">
    <property type="entry name" value="Beta-lactam_class-A"/>
</dbReference>
<feature type="active site" description="Proton acceptor" evidence="7">
    <location>
        <position position="76"/>
    </location>
</feature>
<gene>
    <name evidence="13" type="primary">dacA_1</name>
    <name evidence="13" type="ORF">NCTC10924_00441</name>
</gene>
<dbReference type="EC" id="3.4.16.4" evidence="13"/>
<evidence type="ECO:0000256" key="2">
    <source>
        <dbReference type="ARBA" id="ARBA00022729"/>
    </source>
</evidence>
<evidence type="ECO:0000256" key="10">
    <source>
        <dbReference type="SAM" id="Phobius"/>
    </source>
</evidence>
<evidence type="ECO:0000256" key="1">
    <source>
        <dbReference type="ARBA" id="ARBA00007164"/>
    </source>
</evidence>
<keyword evidence="13" id="KW-0645">Protease</keyword>
<dbReference type="GO" id="GO:0008360">
    <property type="term" value="P:regulation of cell shape"/>
    <property type="evidence" value="ECO:0007669"/>
    <property type="project" value="UniProtKB-KW"/>
</dbReference>
<dbReference type="GO" id="GO:0046677">
    <property type="term" value="P:response to antibiotic"/>
    <property type="evidence" value="ECO:0007669"/>
    <property type="project" value="InterPro"/>
</dbReference>
<dbReference type="GO" id="GO:0006508">
    <property type="term" value="P:proteolysis"/>
    <property type="evidence" value="ECO:0007669"/>
    <property type="project" value="InterPro"/>
</dbReference>
<dbReference type="GO" id="GO:0071555">
    <property type="term" value="P:cell wall organization"/>
    <property type="evidence" value="ECO:0007669"/>
    <property type="project" value="UniProtKB-KW"/>
</dbReference>
<dbReference type="AlphaFoldDB" id="A0A4V0H4Z1"/>
<proteinExistence type="inferred from homology"/>
<dbReference type="Gene3D" id="3.40.710.10">
    <property type="entry name" value="DD-peptidase/beta-lactamase superfamily"/>
    <property type="match status" value="1"/>
</dbReference>
<feature type="binding site" evidence="8">
    <location>
        <position position="264"/>
    </location>
    <ligand>
        <name>substrate</name>
    </ligand>
</feature>
<keyword evidence="6" id="KW-0961">Cell wall biogenesis/degradation</keyword>
<name>A0A4V0H4Z1_STRPO</name>
<dbReference type="InterPro" id="IPR012338">
    <property type="entry name" value="Beta-lactam/transpept-like"/>
</dbReference>
<organism evidence="13 14">
    <name type="scientific">Streptococcus porcinus</name>
    <dbReference type="NCBI Taxonomy" id="1340"/>
    <lineage>
        <taxon>Bacteria</taxon>
        <taxon>Bacillati</taxon>
        <taxon>Bacillota</taxon>
        <taxon>Bacilli</taxon>
        <taxon>Lactobacillales</taxon>
        <taxon>Streptococcaceae</taxon>
        <taxon>Streptococcus</taxon>
    </lineage>
</organism>
<feature type="active site" evidence="7">
    <location>
        <position position="137"/>
    </location>
</feature>
<dbReference type="PRINTS" id="PR00725">
    <property type="entry name" value="DADACBPTASE1"/>
</dbReference>
<accession>A0A4V0H4Z1</accession>
<dbReference type="OrthoDB" id="9791132at2"/>
<feature type="active site" description="Acyl-ester intermediate" evidence="7">
    <location>
        <position position="73"/>
    </location>
</feature>
<evidence type="ECO:0000256" key="9">
    <source>
        <dbReference type="RuleBase" id="RU004016"/>
    </source>
</evidence>
<keyword evidence="13" id="KW-0121">Carboxypeptidase</keyword>
<dbReference type="GO" id="GO:0008800">
    <property type="term" value="F:beta-lactamase activity"/>
    <property type="evidence" value="ECO:0007669"/>
    <property type="project" value="InterPro"/>
</dbReference>
<dbReference type="InterPro" id="IPR001967">
    <property type="entry name" value="Peptidase_S11_N"/>
</dbReference>
<dbReference type="InterPro" id="IPR018044">
    <property type="entry name" value="Peptidase_S11"/>
</dbReference>
<keyword evidence="5" id="KW-0573">Peptidoglycan synthesis</keyword>
<sequence>MLKKYVFSVFLIFTFFVSHLVQADEHNDILNITREAGYQVNPINKPKSSIVVDASNGDILWQDNALTVRDPASMSKVFTLYLLFEDLAKGKLTLDTKITASDTDQAISEIYEISNNKIVAGVEYPIRDLITMIAVPSSNAATVMVANYLSQNDASAYLDRINSTAKRLGMLDTHFSNAGGAVAEAFNGYYNPKNYDKSAPNLTSAHDLAILVYHFLKKYPDILNYTNTSTVKTMIGTPYEETFHSYNYSLPGDKYGIKGVDGLKTGSSPSAAFNAMVTAKRGKARVITIVMGVGDWSDQDGEFYRHPFANALTEHGFKILKNGKTQKLDNLFPKNHKHTKGSPYPYKKHTKHKKNKKVATLIDQFESFVDHHHSILFICLGLFIFIVILLAVIAIV</sequence>
<evidence type="ECO:0000313" key="13">
    <source>
        <dbReference type="EMBL" id="VTT41999.1"/>
    </source>
</evidence>
<feature type="domain" description="Peptidase S11 D-alanyl-D-alanine carboxypeptidase A N-terminal" evidence="12">
    <location>
        <begin position="46"/>
        <end position="293"/>
    </location>
</feature>
<evidence type="ECO:0000256" key="3">
    <source>
        <dbReference type="ARBA" id="ARBA00022801"/>
    </source>
</evidence>
<keyword evidence="10" id="KW-0812">Transmembrane</keyword>
<evidence type="ECO:0000256" key="11">
    <source>
        <dbReference type="SAM" id="SignalP"/>
    </source>
</evidence>
<dbReference type="SUPFAM" id="SSF56601">
    <property type="entry name" value="beta-lactamase/transpeptidase-like"/>
    <property type="match status" value="1"/>
</dbReference>
<dbReference type="EMBL" id="LR594052">
    <property type="protein sequence ID" value="VTT41999.1"/>
    <property type="molecule type" value="Genomic_DNA"/>
</dbReference>
<evidence type="ECO:0000259" key="12">
    <source>
        <dbReference type="Pfam" id="PF00768"/>
    </source>
</evidence>
<protein>
    <submittedName>
        <fullName evidence="13">Serine-type D-Ala-D-Ala carboxypeptidase</fullName>
        <ecNumber evidence="13">3.4.16.4</ecNumber>
    </submittedName>
</protein>
<evidence type="ECO:0000256" key="4">
    <source>
        <dbReference type="ARBA" id="ARBA00022960"/>
    </source>
</evidence>
<dbReference type="PANTHER" id="PTHR35333">
    <property type="entry name" value="BETA-LACTAMASE"/>
    <property type="match status" value="1"/>
</dbReference>
<feature type="signal peptide" evidence="11">
    <location>
        <begin position="1"/>
        <end position="23"/>
    </location>
</feature>
<evidence type="ECO:0000256" key="5">
    <source>
        <dbReference type="ARBA" id="ARBA00022984"/>
    </source>
</evidence>
<dbReference type="GO" id="GO:0009002">
    <property type="term" value="F:serine-type D-Ala-D-Ala carboxypeptidase activity"/>
    <property type="evidence" value="ECO:0007669"/>
    <property type="project" value="UniProtKB-EC"/>
</dbReference>
<evidence type="ECO:0000313" key="14">
    <source>
        <dbReference type="Proteomes" id="UP000306241"/>
    </source>
</evidence>